<dbReference type="RefSeq" id="WP_253752361.1">
    <property type="nucleotide sequence ID" value="NZ_BAABKA010000027.1"/>
</dbReference>
<feature type="transmembrane region" description="Helical" evidence="7">
    <location>
        <begin position="338"/>
        <end position="360"/>
    </location>
</feature>
<feature type="transmembrane region" description="Helical" evidence="7">
    <location>
        <begin position="242"/>
        <end position="262"/>
    </location>
</feature>
<feature type="transmembrane region" description="Helical" evidence="7">
    <location>
        <begin position="18"/>
        <end position="39"/>
    </location>
</feature>
<name>A0A9X2GUL3_9ACTN</name>
<evidence type="ECO:0000256" key="4">
    <source>
        <dbReference type="ARBA" id="ARBA00022989"/>
    </source>
</evidence>
<protein>
    <submittedName>
        <fullName evidence="9">ABC transport system permease protein</fullName>
    </submittedName>
</protein>
<dbReference type="InterPro" id="IPR050250">
    <property type="entry name" value="Macrolide_Exporter_MacB"/>
</dbReference>
<evidence type="ECO:0000313" key="10">
    <source>
        <dbReference type="Proteomes" id="UP001139648"/>
    </source>
</evidence>
<evidence type="ECO:0000256" key="5">
    <source>
        <dbReference type="ARBA" id="ARBA00023136"/>
    </source>
</evidence>
<comment type="similarity">
    <text evidence="6">Belongs to the ABC-4 integral membrane protein family.</text>
</comment>
<dbReference type="InterPro" id="IPR003838">
    <property type="entry name" value="ABC3_permease_C"/>
</dbReference>
<evidence type="ECO:0000259" key="8">
    <source>
        <dbReference type="Pfam" id="PF02687"/>
    </source>
</evidence>
<keyword evidence="3 7" id="KW-0812">Transmembrane</keyword>
<keyword evidence="5 7" id="KW-0472">Membrane</keyword>
<evidence type="ECO:0000256" key="6">
    <source>
        <dbReference type="ARBA" id="ARBA00038076"/>
    </source>
</evidence>
<evidence type="ECO:0000256" key="7">
    <source>
        <dbReference type="SAM" id="Phobius"/>
    </source>
</evidence>
<accession>A0A9X2GUL3</accession>
<dbReference type="EMBL" id="JAMZEB010000002">
    <property type="protein sequence ID" value="MCP2362041.1"/>
    <property type="molecule type" value="Genomic_DNA"/>
</dbReference>
<keyword evidence="10" id="KW-1185">Reference proteome</keyword>
<evidence type="ECO:0000256" key="3">
    <source>
        <dbReference type="ARBA" id="ARBA00022692"/>
    </source>
</evidence>
<keyword evidence="4 7" id="KW-1133">Transmembrane helix</keyword>
<comment type="subcellular location">
    <subcellularLocation>
        <location evidence="1">Cell membrane</location>
        <topology evidence="1">Multi-pass membrane protein</topology>
    </subcellularLocation>
</comment>
<reference evidence="9" key="1">
    <citation type="submission" date="2022-06" db="EMBL/GenBank/DDBJ databases">
        <title>Sequencing the genomes of 1000 actinobacteria strains.</title>
        <authorList>
            <person name="Klenk H.-P."/>
        </authorList>
    </citation>
    <scope>NUCLEOTIDE SEQUENCE</scope>
    <source>
        <strain evidence="9">DSM 46694</strain>
    </source>
</reference>
<feature type="transmembrane region" description="Helical" evidence="7">
    <location>
        <begin position="292"/>
        <end position="315"/>
    </location>
</feature>
<feature type="transmembrane region" description="Helical" evidence="7">
    <location>
        <begin position="414"/>
        <end position="439"/>
    </location>
</feature>
<evidence type="ECO:0000313" key="9">
    <source>
        <dbReference type="EMBL" id="MCP2362041.1"/>
    </source>
</evidence>
<dbReference type="PANTHER" id="PTHR30572">
    <property type="entry name" value="MEMBRANE COMPONENT OF TRANSPORTER-RELATED"/>
    <property type="match status" value="1"/>
</dbReference>
<gene>
    <name evidence="9" type="ORF">HD597_009061</name>
</gene>
<dbReference type="AlphaFoldDB" id="A0A9X2GUL3"/>
<dbReference type="Pfam" id="PF02687">
    <property type="entry name" value="FtsX"/>
    <property type="match status" value="2"/>
</dbReference>
<feature type="transmembrane region" description="Helical" evidence="7">
    <location>
        <begin position="381"/>
        <end position="402"/>
    </location>
</feature>
<feature type="domain" description="ABC3 transporter permease C-terminal" evidence="8">
    <location>
        <begin position="243"/>
        <end position="363"/>
    </location>
</feature>
<evidence type="ECO:0000256" key="1">
    <source>
        <dbReference type="ARBA" id="ARBA00004651"/>
    </source>
</evidence>
<sequence length="793" mass="82024">MTLVWLAWRTLRRHPGSALGALVTLVAAAAMVGAFWFVIDSAQRARPHVERFAGVPLVVGTGGVAGAIPPELVAAVRELPEVGAAVPEITFPVGPGAGGHGWSSARLTPFRLVAGRPPRAAGEVVVDAARAGTGVGDRLTVESAGVVRAHRVVGVAAAAGPWRHQTALFFTDEHAAALAGRGTGVDALGVYPRPGVGTAALEAAVGRAVAPYEGGGVRVATGAARGLEEGNGMASGSLNAPWFLLGTTVLVATGMVAAAMGLSVRRRGRELAVLRAVGAYPRQLRRMLLAEGLILAAVATAAGIPLGMPVAAVLADRLRGFGTLGTAFELTYRPQPMVWTLAFTVAAALAASLMAVARALRIRPGDALGEAPQEGRRIGRGRLLTGLALAAVATVLSALQLWQLTDFGGETGTLLAQFLMFALVVAAAGLVAPWVVLVAGRLVRGAAGRWSRVGGFLATANVIFNHRRFAGAVGAITLGVTLVGVVTGTQFFYDWRAAARAAEEVSAGHVLLSETGLSQELLRGGAVGLRAMPVTMDGRTTDATVVTGDLTRVLDLPVRGRPLNDLRGGEVALRESLAARNGAVPGTRVRIRFPGSREPAAYTVAAVYPDTPELASLLLPGLDGTAAHLASGPYLRIYTYGEVTHPAALTRQEYVWHKAQENAGRNRVLPYVSVLIALFSLVAAVNSLCLGLLDRGREFVGMRRLGMGRGQVTRTVCWESVLTVVPVLVLALAATVWTVLVCAASEPGGLAALTSFIPFGWLAPLGAGAMLAALAGSGLAVRAAMRDERQALT</sequence>
<dbReference type="Proteomes" id="UP001139648">
    <property type="component" value="Unassembled WGS sequence"/>
</dbReference>
<feature type="transmembrane region" description="Helical" evidence="7">
    <location>
        <begin position="759"/>
        <end position="781"/>
    </location>
</feature>
<proteinExistence type="inferred from homology"/>
<keyword evidence="2" id="KW-1003">Cell membrane</keyword>
<feature type="transmembrane region" description="Helical" evidence="7">
    <location>
        <begin position="469"/>
        <end position="493"/>
    </location>
</feature>
<dbReference type="GO" id="GO:0022857">
    <property type="term" value="F:transmembrane transporter activity"/>
    <property type="evidence" value="ECO:0007669"/>
    <property type="project" value="TreeGrafter"/>
</dbReference>
<dbReference type="PANTHER" id="PTHR30572:SF4">
    <property type="entry name" value="ABC TRANSPORTER PERMEASE YTRF"/>
    <property type="match status" value="1"/>
</dbReference>
<feature type="domain" description="ABC3 transporter permease C-terminal" evidence="8">
    <location>
        <begin position="672"/>
        <end position="786"/>
    </location>
</feature>
<evidence type="ECO:0000256" key="2">
    <source>
        <dbReference type="ARBA" id="ARBA00022475"/>
    </source>
</evidence>
<organism evidence="9 10">
    <name type="scientific">Nonomuraea thailandensis</name>
    <dbReference type="NCBI Taxonomy" id="1188745"/>
    <lineage>
        <taxon>Bacteria</taxon>
        <taxon>Bacillati</taxon>
        <taxon>Actinomycetota</taxon>
        <taxon>Actinomycetes</taxon>
        <taxon>Streptosporangiales</taxon>
        <taxon>Streptosporangiaceae</taxon>
        <taxon>Nonomuraea</taxon>
    </lineage>
</organism>
<feature type="transmembrane region" description="Helical" evidence="7">
    <location>
        <begin position="668"/>
        <end position="694"/>
    </location>
</feature>
<dbReference type="GO" id="GO:0005886">
    <property type="term" value="C:plasma membrane"/>
    <property type="evidence" value="ECO:0007669"/>
    <property type="project" value="UniProtKB-SubCell"/>
</dbReference>
<feature type="transmembrane region" description="Helical" evidence="7">
    <location>
        <begin position="715"/>
        <end position="739"/>
    </location>
</feature>
<comment type="caution">
    <text evidence="9">The sequence shown here is derived from an EMBL/GenBank/DDBJ whole genome shotgun (WGS) entry which is preliminary data.</text>
</comment>